<keyword evidence="3" id="KW-0804">Transcription</keyword>
<dbReference type="PANTHER" id="PTHR10684:SF3">
    <property type="entry name" value="NUCLEAR RECEPTOR COACTIVATOR 3"/>
    <property type="match status" value="1"/>
</dbReference>
<dbReference type="Pfam" id="PF16665">
    <property type="entry name" value="NCOA_u2"/>
    <property type="match status" value="1"/>
</dbReference>
<comment type="caution">
    <text evidence="9">The sequence shown here is derived from an EMBL/GenBank/DDBJ whole genome shotgun (WGS) entry which is preliminary data.</text>
</comment>
<feature type="region of interest" description="Disordered" evidence="5">
    <location>
        <begin position="51"/>
        <end position="353"/>
    </location>
</feature>
<dbReference type="Gene3D" id="6.10.140.20">
    <property type="entry name" value="Nuclear receptor coactivator, Ncoa-type, interlocking domain"/>
    <property type="match status" value="1"/>
</dbReference>
<evidence type="ECO:0000259" key="8">
    <source>
        <dbReference type="Pfam" id="PF16279"/>
    </source>
</evidence>
<keyword evidence="1" id="KW-0677">Repeat</keyword>
<dbReference type="InterPro" id="IPR014920">
    <property type="entry name" value="Nuc_rcpt_coact_Ncoa-typ"/>
</dbReference>
<feature type="compositionally biased region" description="Basic and acidic residues" evidence="5">
    <location>
        <begin position="342"/>
        <end position="352"/>
    </location>
</feature>
<evidence type="ECO:0000259" key="6">
    <source>
        <dbReference type="Pfam" id="PF08815"/>
    </source>
</evidence>
<proteinExistence type="predicted"/>
<feature type="compositionally biased region" description="Basic and acidic residues" evidence="5">
    <location>
        <begin position="283"/>
        <end position="304"/>
    </location>
</feature>
<feature type="compositionally biased region" description="Basic and acidic residues" evidence="5">
    <location>
        <begin position="260"/>
        <end position="275"/>
    </location>
</feature>
<dbReference type="Proteomes" id="UP001476798">
    <property type="component" value="Unassembled WGS sequence"/>
</dbReference>
<dbReference type="InterPro" id="IPR037077">
    <property type="entry name" value="Nuc_rcpt_coact_Ncoa_int_sf"/>
</dbReference>
<name>A0ABV0MXQ1_9TELE</name>
<dbReference type="Pfam" id="PF16279">
    <property type="entry name" value="DUF4927"/>
    <property type="match status" value="1"/>
</dbReference>
<feature type="domain" description="Nuclear receptor coactivator Ncoa-type interlocking" evidence="6">
    <location>
        <begin position="493"/>
        <end position="531"/>
    </location>
</feature>
<feature type="domain" description="DUF4927" evidence="8">
    <location>
        <begin position="263"/>
        <end position="312"/>
    </location>
</feature>
<protein>
    <submittedName>
        <fullName evidence="9">Uncharacterized protein</fullName>
    </submittedName>
</protein>
<evidence type="ECO:0000256" key="4">
    <source>
        <dbReference type="ARBA" id="ARBA00023242"/>
    </source>
</evidence>
<sequence>MCPPLVKGSLIRTIWGHCSCSHTGSSGGGTGGASFSSSSLNALQAISEGVGNPMSASLTSPPPHKPDSSPSINSTNQAAGGSCKAGPPPYSESKSPGSSLGPAGEQQLSHTPTTEGLPDRPDSHACIGAGESNRRAPDKCNRKLLQLLTSPTDELVPPNQTLTSAPTSSPDVKDGAPGVTSPSSTTGVSSSTNGNHSAVSSSGATNQSLQEKHKILHKLLQNGNTPDDVARITAEATGKSSLDSGTPEPGPAASAGGKGSESKKEQHSPKKEKPRPLLQYLLNKDDSKEGGDVKPKLEDLDRRGTKGVGVTSSGPHSMDGKTETLETILGVPRSNSGFYPETDSRAGKEAGNKKGAMPDSFLGCRISRVIKLVFETVHHMLFRRDGQGYPSASSNGRSRGMGDAEAQQQPCDRTRTPGHGSFWPNGSTHDEPLQQCNNEGGMAMSPFGGNGPPQSPSWPDPAMGMDRPQNCTNRDTFVHPLEELLGTLPSNDGPTDERALLDQLDSLLKTADVIALQEIDRALGIPEIVGQVINELGA</sequence>
<keyword evidence="4" id="KW-0539">Nucleus</keyword>
<dbReference type="Pfam" id="PF08832">
    <property type="entry name" value="SRC-1"/>
    <property type="match status" value="1"/>
</dbReference>
<evidence type="ECO:0000313" key="9">
    <source>
        <dbReference type="EMBL" id="MEQ2163908.1"/>
    </source>
</evidence>
<keyword evidence="10" id="KW-1185">Reference proteome</keyword>
<accession>A0ABV0MXQ1</accession>
<reference evidence="9 10" key="1">
    <citation type="submission" date="2021-06" db="EMBL/GenBank/DDBJ databases">
        <authorList>
            <person name="Palmer J.M."/>
        </authorList>
    </citation>
    <scope>NUCLEOTIDE SEQUENCE [LARGE SCALE GENOMIC DNA]</scope>
    <source>
        <strain evidence="9 10">GA_2019</strain>
        <tissue evidence="9">Muscle</tissue>
    </source>
</reference>
<evidence type="ECO:0000256" key="3">
    <source>
        <dbReference type="ARBA" id="ARBA00023163"/>
    </source>
</evidence>
<evidence type="ECO:0000256" key="2">
    <source>
        <dbReference type="ARBA" id="ARBA00023015"/>
    </source>
</evidence>
<dbReference type="PANTHER" id="PTHR10684">
    <property type="entry name" value="NUCLEAR RECEPTOR COACTIVATOR"/>
    <property type="match status" value="1"/>
</dbReference>
<feature type="compositionally biased region" description="Low complexity" evidence="5">
    <location>
        <begin position="177"/>
        <end position="192"/>
    </location>
</feature>
<dbReference type="EMBL" id="JAHRIO010020024">
    <property type="protein sequence ID" value="MEQ2163908.1"/>
    <property type="molecule type" value="Genomic_DNA"/>
</dbReference>
<evidence type="ECO:0000259" key="7">
    <source>
        <dbReference type="Pfam" id="PF08832"/>
    </source>
</evidence>
<dbReference type="InterPro" id="IPR032565">
    <property type="entry name" value="NCOA2/3_DUF4927"/>
</dbReference>
<feature type="domain" description="Nuclear receptor coactivator receptor-binding" evidence="7">
    <location>
        <begin position="139"/>
        <end position="235"/>
    </location>
</feature>
<evidence type="ECO:0000256" key="1">
    <source>
        <dbReference type="ARBA" id="ARBA00022737"/>
    </source>
</evidence>
<feature type="compositionally biased region" description="Polar residues" evidence="5">
    <location>
        <begin position="147"/>
        <end position="170"/>
    </location>
</feature>
<feature type="compositionally biased region" description="Polar residues" evidence="5">
    <location>
        <begin position="193"/>
        <end position="209"/>
    </location>
</feature>
<gene>
    <name evidence="9" type="ORF">GOODEAATRI_001098</name>
</gene>
<dbReference type="SUPFAM" id="SSF69125">
    <property type="entry name" value="Nuclear receptor coactivator interlocking domain"/>
    <property type="match status" value="1"/>
</dbReference>
<dbReference type="Pfam" id="PF08815">
    <property type="entry name" value="Nuc_rec_co-act"/>
    <property type="match status" value="1"/>
</dbReference>
<evidence type="ECO:0000313" key="10">
    <source>
        <dbReference type="Proteomes" id="UP001476798"/>
    </source>
</evidence>
<dbReference type="InterPro" id="IPR017426">
    <property type="entry name" value="Nuclear_rcpt_coactivator"/>
</dbReference>
<organism evidence="9 10">
    <name type="scientific">Goodea atripinnis</name>
    <dbReference type="NCBI Taxonomy" id="208336"/>
    <lineage>
        <taxon>Eukaryota</taxon>
        <taxon>Metazoa</taxon>
        <taxon>Chordata</taxon>
        <taxon>Craniata</taxon>
        <taxon>Vertebrata</taxon>
        <taxon>Euteleostomi</taxon>
        <taxon>Actinopterygii</taxon>
        <taxon>Neopterygii</taxon>
        <taxon>Teleostei</taxon>
        <taxon>Neoteleostei</taxon>
        <taxon>Acanthomorphata</taxon>
        <taxon>Ovalentaria</taxon>
        <taxon>Atherinomorphae</taxon>
        <taxon>Cyprinodontiformes</taxon>
        <taxon>Goodeidae</taxon>
        <taxon>Goodea</taxon>
    </lineage>
</organism>
<feature type="region of interest" description="Disordered" evidence="5">
    <location>
        <begin position="387"/>
        <end position="413"/>
    </location>
</feature>
<keyword evidence="2" id="KW-0805">Transcription regulation</keyword>
<dbReference type="InterPro" id="IPR014935">
    <property type="entry name" value="SRC/p160_LXXLL"/>
</dbReference>
<feature type="compositionally biased region" description="Basic and acidic residues" evidence="5">
    <location>
        <begin position="132"/>
        <end position="141"/>
    </location>
</feature>
<evidence type="ECO:0000256" key="5">
    <source>
        <dbReference type="SAM" id="MobiDB-lite"/>
    </source>
</evidence>
<dbReference type="InterPro" id="IPR009110">
    <property type="entry name" value="Nuc_rcpt_coact"/>
</dbReference>